<organism evidence="6">
    <name type="scientific">Candidatus Enterococcus dunnyi</name>
    <dbReference type="NCBI Taxonomy" id="1834192"/>
    <lineage>
        <taxon>Bacteria</taxon>
        <taxon>Bacillati</taxon>
        <taxon>Bacillota</taxon>
        <taxon>Bacilli</taxon>
        <taxon>Lactobacillales</taxon>
        <taxon>Enterococcaceae</taxon>
        <taxon>Enterococcus</taxon>
    </lineage>
</organism>
<keyword evidence="8" id="KW-1185">Reference proteome</keyword>
<keyword evidence="2 5" id="KW-0028">Amino-acid biosynthesis</keyword>
<evidence type="ECO:0000256" key="3">
    <source>
        <dbReference type="ARBA" id="ARBA00022679"/>
    </source>
</evidence>
<sequence length="385" mass="42329">MSYLFPNYQRKKIQWVKGINNTLIDQDGKSYLDFTSGIGVMNLGYGDSNLNEVLSDQAANLWHAPNLYESKFQEETAEKLANGRDYVAYFCNSGAEANEAAIKLARKATGRSKIISFVNSFHGRTYGAMSATGQESIHQGFQPLVPDFEYLPFNDLDSLKQKIDKQTAAVILELIQGEGGVIPAKQEWVKQIKQLCRTTGTLLIIDEIQTGIGRTGSLYAYEQYEIEPDIFTLAKGLGNGIPVGAMLGKKSFAQAFGPGSHGSTFGGNNLAMRVASEVLERINQPDFLLEVQRKGNLLMKGLNQLALKTTLIKDVRGKGMMAGIELTDADVLASVMEQLKEEGLITLKAGQAVLRLLPPLTISDEELNRGVELLEKVLCKEQKND</sequence>
<dbReference type="Pfam" id="PF00202">
    <property type="entry name" value="Aminotran_3"/>
    <property type="match status" value="1"/>
</dbReference>
<dbReference type="UniPathway" id="UPA00068">
    <property type="reaction ID" value="UER00109"/>
</dbReference>
<dbReference type="SUPFAM" id="SSF53383">
    <property type="entry name" value="PLP-dependent transferases"/>
    <property type="match status" value="1"/>
</dbReference>
<comment type="pathway">
    <text evidence="5">Amino-acid biosynthesis; L-arginine biosynthesis; N(2)-acetyl-L-ornithine from L-glutamate: step 4/4.</text>
</comment>
<dbReference type="GO" id="GO:0003992">
    <property type="term" value="F:N2-acetyl-L-ornithine:2-oxoglutarate 5-aminotransferase activity"/>
    <property type="evidence" value="ECO:0007669"/>
    <property type="project" value="UniProtKB-UniRule"/>
</dbReference>
<feature type="binding site" evidence="5">
    <location>
        <begin position="94"/>
        <end position="95"/>
    </location>
    <ligand>
        <name>pyridoxal 5'-phosphate</name>
        <dbReference type="ChEBI" id="CHEBI:597326"/>
    </ligand>
</feature>
<dbReference type="InterPro" id="IPR050103">
    <property type="entry name" value="Class-III_PLP-dep_AT"/>
</dbReference>
<dbReference type="NCBIfam" id="TIGR00707">
    <property type="entry name" value="argD"/>
    <property type="match status" value="1"/>
</dbReference>
<dbReference type="PROSITE" id="PS00600">
    <property type="entry name" value="AA_TRANSFER_CLASS_3"/>
    <property type="match status" value="1"/>
</dbReference>
<feature type="binding site" evidence="5">
    <location>
        <begin position="206"/>
        <end position="209"/>
    </location>
    <ligand>
        <name>pyridoxal 5'-phosphate</name>
        <dbReference type="ChEBI" id="CHEBI:597326"/>
    </ligand>
</feature>
<dbReference type="InterPro" id="IPR015421">
    <property type="entry name" value="PyrdxlP-dep_Trfase_major"/>
</dbReference>
<dbReference type="FunFam" id="3.40.640.10:FF:000004">
    <property type="entry name" value="Acetylornithine aminotransferase"/>
    <property type="match status" value="1"/>
</dbReference>
<evidence type="ECO:0000256" key="5">
    <source>
        <dbReference type="HAMAP-Rule" id="MF_01107"/>
    </source>
</evidence>
<comment type="similarity">
    <text evidence="5">Belongs to the class-III pyridoxal-phosphate-dependent aminotransferase family. ArgD subfamily.</text>
</comment>
<comment type="miscellaneous">
    <text evidence="5">May also have succinyldiaminopimelate aminotransferase activity, thus carrying out the corresponding step in lysine biosynthesis.</text>
</comment>
<keyword evidence="3 5" id="KW-0808">Transferase</keyword>
<keyword evidence="5" id="KW-0055">Arginine biosynthesis</keyword>
<feature type="binding site" evidence="5">
    <location>
        <position position="263"/>
    </location>
    <ligand>
        <name>N(2)-acetyl-L-ornithine</name>
        <dbReference type="ChEBI" id="CHEBI:57805"/>
    </ligand>
</feature>
<dbReference type="InterPro" id="IPR005814">
    <property type="entry name" value="Aminotrans_3"/>
</dbReference>
<dbReference type="CDD" id="cd00610">
    <property type="entry name" value="OAT_like"/>
    <property type="match status" value="1"/>
</dbReference>
<reference evidence="7" key="2">
    <citation type="submission" date="2017-05" db="EMBL/GenBank/DDBJ databases">
        <authorList>
            <consortium name="The Broad Institute Genomics Platform"/>
            <consortium name="The Broad Institute Genomic Center for Infectious Diseases"/>
            <person name="Earl A."/>
            <person name="Manson A."/>
            <person name="Schwartman J."/>
            <person name="Gilmore M."/>
            <person name="Abouelleil A."/>
            <person name="Cao P."/>
            <person name="Chapman S."/>
            <person name="Cusick C."/>
            <person name="Shea T."/>
            <person name="Young S."/>
            <person name="Neafsey D."/>
            <person name="Nusbaum C."/>
            <person name="Birren B."/>
        </authorList>
    </citation>
    <scope>NUCLEOTIDE SEQUENCE</scope>
    <source>
        <strain evidence="7">9D6_DIV0238</strain>
    </source>
</reference>
<feature type="binding site" evidence="5">
    <location>
        <position position="121"/>
    </location>
    <ligand>
        <name>pyridoxal 5'-phosphate</name>
        <dbReference type="ChEBI" id="CHEBI:597326"/>
    </ligand>
</feature>
<evidence type="ECO:0000313" key="6">
    <source>
        <dbReference type="EMBL" id="OUZ33667.1"/>
    </source>
</evidence>
<dbReference type="HAMAP" id="MF_01107">
    <property type="entry name" value="ArgD_aminotrans_3"/>
    <property type="match status" value="1"/>
</dbReference>
<dbReference type="OrthoDB" id="9807885at2"/>
<dbReference type="EC" id="2.6.1.11" evidence="5"/>
<feature type="binding site" evidence="5">
    <location>
        <position position="124"/>
    </location>
    <ligand>
        <name>N(2)-acetyl-L-ornithine</name>
        <dbReference type="ChEBI" id="CHEBI:57805"/>
    </ligand>
</feature>
<dbReference type="RefSeq" id="WP_087641439.1">
    <property type="nucleotide sequence ID" value="NZ_CP147246.1"/>
</dbReference>
<comment type="catalytic activity">
    <reaction evidence="5">
        <text>N(2)-acetyl-L-ornithine + 2-oxoglutarate = N-acetyl-L-glutamate 5-semialdehyde + L-glutamate</text>
        <dbReference type="Rhea" id="RHEA:18049"/>
        <dbReference type="ChEBI" id="CHEBI:16810"/>
        <dbReference type="ChEBI" id="CHEBI:29123"/>
        <dbReference type="ChEBI" id="CHEBI:29985"/>
        <dbReference type="ChEBI" id="CHEBI:57805"/>
        <dbReference type="EC" id="2.6.1.11"/>
    </reaction>
</comment>
<comment type="cofactor">
    <cofactor evidence="5">
        <name>pyridoxal 5'-phosphate</name>
        <dbReference type="ChEBI" id="CHEBI:597326"/>
    </cofactor>
    <text evidence="5">Binds 1 pyridoxal phosphate per subunit.</text>
</comment>
<evidence type="ECO:0000256" key="1">
    <source>
        <dbReference type="ARBA" id="ARBA00022576"/>
    </source>
</evidence>
<dbReference type="InterPro" id="IPR004636">
    <property type="entry name" value="AcOrn/SuccOrn_fam"/>
</dbReference>
<feature type="modified residue" description="N6-(pyridoxal phosphate)lysine" evidence="5">
    <location>
        <position position="235"/>
    </location>
</feature>
<dbReference type="PIRSF" id="PIRSF000521">
    <property type="entry name" value="Transaminase_4ab_Lys_Orn"/>
    <property type="match status" value="1"/>
</dbReference>
<dbReference type="Proteomes" id="UP000196151">
    <property type="component" value="Chromosome"/>
</dbReference>
<gene>
    <name evidence="5" type="primary">argD</name>
    <name evidence="7" type="ORF">A5889_000699</name>
    <name evidence="6" type="ORF">A5889_002382</name>
</gene>
<keyword evidence="1 5" id="KW-0032">Aminotransferase</keyword>
<feature type="binding site" evidence="5">
    <location>
        <position position="264"/>
    </location>
    <ligand>
        <name>pyridoxal 5'-phosphate</name>
        <dbReference type="ChEBI" id="CHEBI:597326"/>
    </ligand>
</feature>
<accession>A0A200JAQ6</accession>
<evidence type="ECO:0000256" key="2">
    <source>
        <dbReference type="ARBA" id="ARBA00022605"/>
    </source>
</evidence>
<dbReference type="Gene3D" id="3.90.1150.10">
    <property type="entry name" value="Aspartate Aminotransferase, domain 1"/>
    <property type="match status" value="1"/>
</dbReference>
<reference evidence="7" key="3">
    <citation type="submission" date="2024-03" db="EMBL/GenBank/DDBJ databases">
        <title>The Genome Sequence of Enterococcus sp. DIV0238c.</title>
        <authorList>
            <consortium name="The Broad Institute Genomics Platform"/>
            <consortium name="The Broad Institute Microbial Omics Core"/>
            <consortium name="The Broad Institute Genomic Center for Infectious Diseases"/>
            <person name="Earl A."/>
            <person name="Manson A."/>
            <person name="Gilmore M."/>
            <person name="Schwartman J."/>
            <person name="Shea T."/>
            <person name="Abouelleil A."/>
            <person name="Cao P."/>
            <person name="Chapman S."/>
            <person name="Cusick C."/>
            <person name="Young S."/>
            <person name="Neafsey D."/>
            <person name="Nusbaum C."/>
            <person name="Birren B."/>
        </authorList>
    </citation>
    <scope>NUCLEOTIDE SEQUENCE</scope>
    <source>
        <strain evidence="7">9D6_DIV0238</strain>
    </source>
</reference>
<keyword evidence="4 5" id="KW-0663">Pyridoxal phosphate</keyword>
<dbReference type="AlphaFoldDB" id="A0A200JAQ6"/>
<comment type="subcellular location">
    <subcellularLocation>
        <location evidence="5">Cytoplasm</location>
    </subcellularLocation>
</comment>
<dbReference type="EMBL" id="CP147246">
    <property type="protein sequence ID" value="WYJ93203.1"/>
    <property type="molecule type" value="Genomic_DNA"/>
</dbReference>
<dbReference type="PANTHER" id="PTHR11986:SF79">
    <property type="entry name" value="ACETYLORNITHINE AMINOTRANSFERASE, MITOCHONDRIAL"/>
    <property type="match status" value="1"/>
</dbReference>
<evidence type="ECO:0000313" key="7">
    <source>
        <dbReference type="EMBL" id="WYJ93203.1"/>
    </source>
</evidence>
<dbReference type="InterPro" id="IPR049704">
    <property type="entry name" value="Aminotrans_3_PPA_site"/>
</dbReference>
<dbReference type="InterPro" id="IPR015424">
    <property type="entry name" value="PyrdxlP-dep_Trfase"/>
</dbReference>
<comment type="subunit">
    <text evidence="5">Homodimer.</text>
</comment>
<dbReference type="EMBL" id="NIBQ01000002">
    <property type="protein sequence ID" value="OUZ33667.1"/>
    <property type="molecule type" value="Genomic_DNA"/>
</dbReference>
<dbReference type="PANTHER" id="PTHR11986">
    <property type="entry name" value="AMINOTRANSFERASE CLASS III"/>
    <property type="match status" value="1"/>
</dbReference>
<proteinExistence type="inferred from homology"/>
<evidence type="ECO:0000256" key="4">
    <source>
        <dbReference type="ARBA" id="ARBA00022898"/>
    </source>
</evidence>
<dbReference type="Gene3D" id="3.40.640.10">
    <property type="entry name" value="Type I PLP-dependent aspartate aminotransferase-like (Major domain)"/>
    <property type="match status" value="1"/>
</dbReference>
<evidence type="ECO:0000313" key="8">
    <source>
        <dbReference type="Proteomes" id="UP000196151"/>
    </source>
</evidence>
<dbReference type="NCBIfam" id="NF002325">
    <property type="entry name" value="PRK01278.1"/>
    <property type="match status" value="1"/>
</dbReference>
<dbReference type="NCBIfam" id="NF002797">
    <property type="entry name" value="PRK02936.1"/>
    <property type="match status" value="1"/>
</dbReference>
<dbReference type="GO" id="GO:0030170">
    <property type="term" value="F:pyridoxal phosphate binding"/>
    <property type="evidence" value="ECO:0007669"/>
    <property type="project" value="InterPro"/>
</dbReference>
<dbReference type="InterPro" id="IPR015422">
    <property type="entry name" value="PyrdxlP-dep_Trfase_small"/>
</dbReference>
<protein>
    <recommendedName>
        <fullName evidence="5">Acetylornithine aminotransferase</fullName>
        <shortName evidence="5">ACOAT</shortName>
        <ecNumber evidence="5">2.6.1.11</ecNumber>
    </recommendedName>
</protein>
<reference evidence="6" key="1">
    <citation type="submission" date="2017-05" db="EMBL/GenBank/DDBJ databases">
        <title>The Genome Sequence of Enterococcus sp. 9D6_DIV0238.</title>
        <authorList>
            <consortium name="The Broad Institute Genomics Platform"/>
            <consortium name="The Broad Institute Genomic Center for Infectious Diseases"/>
            <person name="Earl A."/>
            <person name="Manson A."/>
            <person name="Schwartman J."/>
            <person name="Gilmore M."/>
            <person name="Abouelleil A."/>
            <person name="Cao P."/>
            <person name="Chapman S."/>
            <person name="Cusick C."/>
            <person name="Shea T."/>
            <person name="Young S."/>
            <person name="Neafsey D."/>
            <person name="Nusbaum C."/>
            <person name="Birren B."/>
        </authorList>
    </citation>
    <scope>NUCLEOTIDE SEQUENCE [LARGE SCALE GENOMIC DNA]</scope>
    <source>
        <strain evidence="6">9D6_DIV0238</strain>
    </source>
</reference>
<keyword evidence="5" id="KW-0963">Cytoplasm</keyword>
<name>A0A200JAQ6_9ENTE</name>
<dbReference type="GO" id="GO:0006526">
    <property type="term" value="P:L-arginine biosynthetic process"/>
    <property type="evidence" value="ECO:0007669"/>
    <property type="project" value="UniProtKB-UniRule"/>
</dbReference>
<dbReference type="GO" id="GO:0042802">
    <property type="term" value="F:identical protein binding"/>
    <property type="evidence" value="ECO:0007669"/>
    <property type="project" value="TreeGrafter"/>
</dbReference>
<dbReference type="GO" id="GO:0005737">
    <property type="term" value="C:cytoplasm"/>
    <property type="evidence" value="ECO:0007669"/>
    <property type="project" value="UniProtKB-SubCell"/>
</dbReference>